<evidence type="ECO:0000256" key="6">
    <source>
        <dbReference type="ARBA" id="ARBA00023033"/>
    </source>
</evidence>
<keyword evidence="2 7" id="KW-0349">Heme</keyword>
<dbReference type="GO" id="GO:0016705">
    <property type="term" value="F:oxidoreductase activity, acting on paired donors, with incorporation or reduction of molecular oxygen"/>
    <property type="evidence" value="ECO:0007669"/>
    <property type="project" value="InterPro"/>
</dbReference>
<accession>A0AAD4SW00</accession>
<protein>
    <recommendedName>
        <fullName evidence="11">Cytochrome P450</fullName>
    </recommendedName>
</protein>
<keyword evidence="10" id="KW-1185">Reference proteome</keyword>
<dbReference type="PROSITE" id="PS00086">
    <property type="entry name" value="CYTOCHROME_P450"/>
    <property type="match status" value="1"/>
</dbReference>
<dbReference type="GO" id="GO:0020037">
    <property type="term" value="F:heme binding"/>
    <property type="evidence" value="ECO:0007669"/>
    <property type="project" value="InterPro"/>
</dbReference>
<dbReference type="GO" id="GO:0005506">
    <property type="term" value="F:iron ion binding"/>
    <property type="evidence" value="ECO:0007669"/>
    <property type="project" value="InterPro"/>
</dbReference>
<feature type="binding site" description="axial binding residue" evidence="7">
    <location>
        <position position="408"/>
    </location>
    <ligand>
        <name>heme</name>
        <dbReference type="ChEBI" id="CHEBI:30413"/>
    </ligand>
    <ligandPart>
        <name>Fe</name>
        <dbReference type="ChEBI" id="CHEBI:18248"/>
    </ligandPart>
</feature>
<keyword evidence="6 8" id="KW-0503">Monooxygenase</keyword>
<keyword evidence="5 7" id="KW-0408">Iron</keyword>
<keyword evidence="4 8" id="KW-0560">Oxidoreductase</keyword>
<evidence type="ECO:0000313" key="10">
    <source>
        <dbReference type="Proteomes" id="UP001202328"/>
    </source>
</evidence>
<dbReference type="InterPro" id="IPR036396">
    <property type="entry name" value="Cyt_P450_sf"/>
</dbReference>
<dbReference type="InterPro" id="IPR001128">
    <property type="entry name" value="Cyt_P450"/>
</dbReference>
<gene>
    <name evidence="9" type="ORF">MKW98_011246</name>
</gene>
<comment type="caution">
    <text evidence="9">The sequence shown here is derived from an EMBL/GenBank/DDBJ whole genome shotgun (WGS) entry which is preliminary data.</text>
</comment>
<dbReference type="PANTHER" id="PTHR24286">
    <property type="entry name" value="CYTOCHROME P450 26"/>
    <property type="match status" value="1"/>
</dbReference>
<evidence type="ECO:0000313" key="9">
    <source>
        <dbReference type="EMBL" id="KAI3923616.1"/>
    </source>
</evidence>
<dbReference type="PANTHER" id="PTHR24286:SF384">
    <property type="entry name" value="P450, PUTATIVE (EUROFUNG)-RELATED"/>
    <property type="match status" value="1"/>
</dbReference>
<reference evidence="9" key="1">
    <citation type="submission" date="2022-04" db="EMBL/GenBank/DDBJ databases">
        <title>A functionally conserved STORR gene fusion in Papaver species that diverged 16.8 million years ago.</title>
        <authorList>
            <person name="Catania T."/>
        </authorList>
    </citation>
    <scope>NUCLEOTIDE SEQUENCE</scope>
    <source>
        <strain evidence="9">S-188037</strain>
    </source>
</reference>
<comment type="cofactor">
    <cofactor evidence="7">
        <name>heme</name>
        <dbReference type="ChEBI" id="CHEBI:30413"/>
    </cofactor>
</comment>
<dbReference type="EMBL" id="JAJJMB010008429">
    <property type="protein sequence ID" value="KAI3923616.1"/>
    <property type="molecule type" value="Genomic_DNA"/>
</dbReference>
<comment type="similarity">
    <text evidence="1 8">Belongs to the cytochrome P450 family.</text>
</comment>
<evidence type="ECO:0000256" key="7">
    <source>
        <dbReference type="PIRSR" id="PIRSR602401-1"/>
    </source>
</evidence>
<organism evidence="9 10">
    <name type="scientific">Papaver atlanticum</name>
    <dbReference type="NCBI Taxonomy" id="357466"/>
    <lineage>
        <taxon>Eukaryota</taxon>
        <taxon>Viridiplantae</taxon>
        <taxon>Streptophyta</taxon>
        <taxon>Embryophyta</taxon>
        <taxon>Tracheophyta</taxon>
        <taxon>Spermatophyta</taxon>
        <taxon>Magnoliopsida</taxon>
        <taxon>Ranunculales</taxon>
        <taxon>Papaveraceae</taxon>
        <taxon>Papaveroideae</taxon>
        <taxon>Papaver</taxon>
    </lineage>
</organism>
<dbReference type="AlphaFoldDB" id="A0AAD4SW00"/>
<dbReference type="InterPro" id="IPR017972">
    <property type="entry name" value="Cyt_P450_CS"/>
</dbReference>
<evidence type="ECO:0000256" key="3">
    <source>
        <dbReference type="ARBA" id="ARBA00022723"/>
    </source>
</evidence>
<evidence type="ECO:0000256" key="2">
    <source>
        <dbReference type="ARBA" id="ARBA00022617"/>
    </source>
</evidence>
<dbReference type="InterPro" id="IPR002401">
    <property type="entry name" value="Cyt_P450_E_grp-I"/>
</dbReference>
<evidence type="ECO:0000256" key="4">
    <source>
        <dbReference type="ARBA" id="ARBA00023002"/>
    </source>
</evidence>
<dbReference type="Proteomes" id="UP001202328">
    <property type="component" value="Unassembled WGS sequence"/>
</dbReference>
<name>A0AAD4SW00_9MAGN</name>
<sequence length="469" mass="52766">MEGFFIFFLSSILAILLAPLLHSIKFLISRNTNNAVAPDAADDAMVPLGNTGWPIIGEGLELLKAGKNRVPEKFFFDRINKYSSKVFTTSFLGEVVTCFCGAPGNKFLFLNHYKYVEFSIPPTMMKIFPYSNPEDSRVVRQLTLSLDLPRFVGIVDLMTRKHFEVCWDNKKENEAITVYPMVKNHLFAVACKLFIGIDNDPARIDRLLKEFINVINGFVALQINFPGTKLNRAVKVATLMRKEIVSIIEKRKAANLQPLLEQDDVLSHTDPDNDDQMADKVVGLLIAAHDSTSVVLTAITKYLAELPDVYYAVRSEQMRIAKAKGPGKLLNLADLQKMKYSWNVASITDFTYAGYFLPKGRKICMSIMSTHKDPECFTNPEKFEPSRFEGTGPAPYSNVPFGGGPHNCPGKQYAKMTMLVFMHHLVTKYKWRTLLSDPDEVGKLIFNPFPLPKNGLPILLQPNAQEIIT</sequence>
<dbReference type="PRINTS" id="PR00463">
    <property type="entry name" value="EP450I"/>
</dbReference>
<dbReference type="GO" id="GO:0016125">
    <property type="term" value="P:sterol metabolic process"/>
    <property type="evidence" value="ECO:0007669"/>
    <property type="project" value="TreeGrafter"/>
</dbReference>
<evidence type="ECO:0000256" key="1">
    <source>
        <dbReference type="ARBA" id="ARBA00010617"/>
    </source>
</evidence>
<evidence type="ECO:0008006" key="11">
    <source>
        <dbReference type="Google" id="ProtNLM"/>
    </source>
</evidence>
<proteinExistence type="inferred from homology"/>
<dbReference type="Gene3D" id="1.10.630.10">
    <property type="entry name" value="Cytochrome P450"/>
    <property type="match status" value="1"/>
</dbReference>
<evidence type="ECO:0000256" key="5">
    <source>
        <dbReference type="ARBA" id="ARBA00023004"/>
    </source>
</evidence>
<dbReference type="GO" id="GO:0033075">
    <property type="term" value="P:isoquinoline alkaloid biosynthetic process"/>
    <property type="evidence" value="ECO:0007669"/>
    <property type="project" value="UniProtKB-ARBA"/>
</dbReference>
<dbReference type="SUPFAM" id="SSF48264">
    <property type="entry name" value="Cytochrome P450"/>
    <property type="match status" value="1"/>
</dbReference>
<keyword evidence="3 7" id="KW-0479">Metal-binding</keyword>
<dbReference type="GO" id="GO:0004497">
    <property type="term" value="F:monooxygenase activity"/>
    <property type="evidence" value="ECO:0007669"/>
    <property type="project" value="UniProtKB-KW"/>
</dbReference>
<dbReference type="Pfam" id="PF00067">
    <property type="entry name" value="p450"/>
    <property type="match status" value="2"/>
</dbReference>
<evidence type="ECO:0000256" key="8">
    <source>
        <dbReference type="RuleBase" id="RU000461"/>
    </source>
</evidence>